<organism evidence="1 2">
    <name type="scientific">Dictyobacter halimunensis</name>
    <dbReference type="NCBI Taxonomy" id="3026934"/>
    <lineage>
        <taxon>Bacteria</taxon>
        <taxon>Bacillati</taxon>
        <taxon>Chloroflexota</taxon>
        <taxon>Ktedonobacteria</taxon>
        <taxon>Ktedonobacterales</taxon>
        <taxon>Dictyobacteraceae</taxon>
        <taxon>Dictyobacter</taxon>
    </lineage>
</organism>
<name>A0ABQ6G7U7_9CHLR</name>
<evidence type="ECO:0000313" key="2">
    <source>
        <dbReference type="Proteomes" id="UP001344906"/>
    </source>
</evidence>
<sequence>MRLIHPWAIVGEANLPAISKDDEDLFVASFTQVVDRKHLQYLMEKIVRRQPKRFFTIACTLFTDFDRLMDIIVEIINDRGYLLDIRFASGPDAPFISILPRENTEATREKPANQICIGEVKAFVGIGMGGMAPTIVIVRLQKQIKDQTSITITGISGSTPFKQFFKGRQVAYLVAQWIEEYLQQDIAENA</sequence>
<evidence type="ECO:0000313" key="1">
    <source>
        <dbReference type="EMBL" id="GLV60876.1"/>
    </source>
</evidence>
<gene>
    <name evidence="1" type="ORF">KDH_76950</name>
</gene>
<proteinExistence type="predicted"/>
<dbReference type="Proteomes" id="UP001344906">
    <property type="component" value="Unassembled WGS sequence"/>
</dbReference>
<reference evidence="1 2" key="1">
    <citation type="submission" date="2023-02" db="EMBL/GenBank/DDBJ databases">
        <title>Dictyobacter halimunensis sp. nov., a new member of the class Ktedonobacteria from forest soil in a geothermal area.</title>
        <authorList>
            <person name="Rachmania M.K."/>
            <person name="Ningsih F."/>
            <person name="Sakai Y."/>
            <person name="Yabe S."/>
            <person name="Yokota A."/>
            <person name="Sjamsuridzal W."/>
        </authorList>
    </citation>
    <scope>NUCLEOTIDE SEQUENCE [LARGE SCALE GENOMIC DNA]</scope>
    <source>
        <strain evidence="1 2">S3.2.2.5</strain>
    </source>
</reference>
<comment type="caution">
    <text evidence="1">The sequence shown here is derived from an EMBL/GenBank/DDBJ whole genome shotgun (WGS) entry which is preliminary data.</text>
</comment>
<dbReference type="RefSeq" id="WP_338258095.1">
    <property type="nucleotide sequence ID" value="NZ_BSRI01000002.1"/>
</dbReference>
<accession>A0ABQ6G7U7</accession>
<dbReference type="EMBL" id="BSRI01000002">
    <property type="protein sequence ID" value="GLV60876.1"/>
    <property type="molecule type" value="Genomic_DNA"/>
</dbReference>
<protein>
    <submittedName>
        <fullName evidence="1">Uncharacterized protein</fullName>
    </submittedName>
</protein>
<keyword evidence="2" id="KW-1185">Reference proteome</keyword>